<feature type="binding site" evidence="7">
    <location>
        <position position="19"/>
    </location>
    <ligand>
        <name>UDP-N-acetyl-alpha-D-glucosamine</name>
        <dbReference type="ChEBI" id="CHEBI:57705"/>
    </ligand>
</feature>
<comment type="function">
    <text evidence="7">Catalyzes the transfer of a N-acetyl-glucosamine moiety to 1D-myo-inositol 3-phosphate to produce 1D-myo-inositol 2-acetamido-2-deoxy-glucopyranoside 3-phosphate in the mycothiol biosynthesis pathway.</text>
</comment>
<feature type="binding site" evidence="7">
    <location>
        <position position="334"/>
    </location>
    <ligand>
        <name>Mg(2+)</name>
        <dbReference type="ChEBI" id="CHEBI:18420"/>
    </ligand>
</feature>
<feature type="binding site" evidence="7">
    <location>
        <position position="74"/>
    </location>
    <ligand>
        <name>1D-myo-inositol 3-phosphate</name>
        <dbReference type="ChEBI" id="CHEBI:58401"/>
    </ligand>
</feature>
<protein>
    <recommendedName>
        <fullName evidence="7">D-inositol-3-phosphate glycosyltransferase</fullName>
        <ecNumber evidence="7">2.4.1.250</ecNumber>
    </recommendedName>
    <alternativeName>
        <fullName evidence="7">N-acetylglucosamine-inositol-phosphate N-acetylglucosaminyltransferase</fullName>
        <shortName evidence="7">GlcNAc-Ins-P N-acetylglucosaminyltransferase</shortName>
    </alternativeName>
</protein>
<feature type="binding site" evidence="7">
    <location>
        <position position="352"/>
    </location>
    <ligand>
        <name>UDP-N-acetyl-alpha-D-glucosamine</name>
        <dbReference type="ChEBI" id="CHEBI:57705"/>
    </ligand>
</feature>
<dbReference type="PANTHER" id="PTHR45947:SF3">
    <property type="entry name" value="SULFOQUINOVOSYL TRANSFERASE SQD2"/>
    <property type="match status" value="1"/>
</dbReference>
<dbReference type="EMBL" id="CP070496">
    <property type="protein sequence ID" value="QSB06919.1"/>
    <property type="molecule type" value="Genomic_DNA"/>
</dbReference>
<organism evidence="10 11">
    <name type="scientific">Natronoglycomyces albus</name>
    <dbReference type="NCBI Taxonomy" id="2811108"/>
    <lineage>
        <taxon>Bacteria</taxon>
        <taxon>Bacillati</taxon>
        <taxon>Actinomycetota</taxon>
        <taxon>Actinomycetes</taxon>
        <taxon>Glycomycetales</taxon>
        <taxon>Glycomycetaceae</taxon>
        <taxon>Natronoglycomyces</taxon>
    </lineage>
</organism>
<evidence type="ECO:0000256" key="4">
    <source>
        <dbReference type="ARBA" id="ARBA00022723"/>
    </source>
</evidence>
<feature type="binding site" evidence="7">
    <location>
        <position position="151"/>
    </location>
    <ligand>
        <name>1D-myo-inositol 3-phosphate</name>
        <dbReference type="ChEBI" id="CHEBI:58401"/>
    </ligand>
</feature>
<evidence type="ECO:0000259" key="9">
    <source>
        <dbReference type="Pfam" id="PF13579"/>
    </source>
</evidence>
<name>A0A895XUG6_9ACTN</name>
<dbReference type="GO" id="GO:0102710">
    <property type="term" value="F:D-inositol-3-phosphate glycosyltransferase activity"/>
    <property type="evidence" value="ECO:0007669"/>
    <property type="project" value="UniProtKB-EC"/>
</dbReference>
<comment type="similarity">
    <text evidence="1 7">Belongs to the glycosyltransferase group 1 family. MshA subfamily.</text>
</comment>
<feature type="binding site" evidence="7">
    <location>
        <position position="344"/>
    </location>
    <ligand>
        <name>UDP-N-acetyl-alpha-D-glucosamine</name>
        <dbReference type="ChEBI" id="CHEBI:57705"/>
    </ligand>
</feature>
<keyword evidence="11" id="KW-1185">Reference proteome</keyword>
<dbReference type="PANTHER" id="PTHR45947">
    <property type="entry name" value="SULFOQUINOVOSYL TRANSFERASE SQD2"/>
    <property type="match status" value="1"/>
</dbReference>
<feature type="binding site" evidence="7">
    <location>
        <position position="358"/>
    </location>
    <ligand>
        <name>Mg(2+)</name>
        <dbReference type="ChEBI" id="CHEBI:18420"/>
    </ligand>
</feature>
<dbReference type="GO" id="GO:0008375">
    <property type="term" value="F:acetylglucosaminyltransferase activity"/>
    <property type="evidence" value="ECO:0007669"/>
    <property type="project" value="UniProtKB-UniRule"/>
</dbReference>
<evidence type="ECO:0000256" key="6">
    <source>
        <dbReference type="ARBA" id="ARBA00048131"/>
    </source>
</evidence>
<dbReference type="GO" id="GO:0010125">
    <property type="term" value="P:mycothiol biosynthetic process"/>
    <property type="evidence" value="ECO:0007669"/>
    <property type="project" value="UniProtKB-UniRule"/>
</dbReference>
<gene>
    <name evidence="7" type="primary">mshA</name>
    <name evidence="10" type="ORF">JQS30_01800</name>
</gene>
<comment type="catalytic activity">
    <reaction evidence="6 7">
        <text>1D-myo-inositol 3-phosphate + UDP-N-acetyl-alpha-D-glucosamine = 1D-myo-inositol 2-acetamido-2-deoxy-alpha-D-glucopyranoside 3-phosphate + UDP + H(+)</text>
        <dbReference type="Rhea" id="RHEA:26188"/>
        <dbReference type="ChEBI" id="CHEBI:15378"/>
        <dbReference type="ChEBI" id="CHEBI:57705"/>
        <dbReference type="ChEBI" id="CHEBI:58223"/>
        <dbReference type="ChEBI" id="CHEBI:58401"/>
        <dbReference type="ChEBI" id="CHEBI:58892"/>
        <dbReference type="EC" id="2.4.1.250"/>
    </reaction>
</comment>
<dbReference type="Pfam" id="PF00534">
    <property type="entry name" value="Glycos_transf_1"/>
    <property type="match status" value="1"/>
</dbReference>
<feature type="binding site" evidence="7">
    <location>
        <position position="264"/>
    </location>
    <ligand>
        <name>UDP-N-acetyl-alpha-D-glucosamine</name>
        <dbReference type="ChEBI" id="CHEBI:57705"/>
    </ligand>
</feature>
<dbReference type="Gene3D" id="3.40.50.2000">
    <property type="entry name" value="Glycogen Phosphorylase B"/>
    <property type="match status" value="2"/>
</dbReference>
<dbReference type="KEGG" id="nav:JQS30_01800"/>
<evidence type="ECO:0000256" key="7">
    <source>
        <dbReference type="HAMAP-Rule" id="MF_01695"/>
    </source>
</evidence>
<evidence type="ECO:0000256" key="1">
    <source>
        <dbReference type="ARBA" id="ARBA00008449"/>
    </source>
</evidence>
<keyword evidence="5 7" id="KW-0460">Magnesium</keyword>
<comment type="subunit">
    <text evidence="7">Homodimer.</text>
</comment>
<accession>A0A895XUG6</accession>
<evidence type="ECO:0000256" key="2">
    <source>
        <dbReference type="ARBA" id="ARBA00022676"/>
    </source>
</evidence>
<feature type="binding site" evidence="7">
    <location>
        <begin position="16"/>
        <end position="21"/>
    </location>
    <ligand>
        <name>1D-myo-inositol 3-phosphate</name>
        <dbReference type="ChEBI" id="CHEBI:58401"/>
    </ligand>
</feature>
<feature type="binding site" evidence="7">
    <location>
        <position position="259"/>
    </location>
    <ligand>
        <name>UDP-N-acetyl-alpha-D-glucosamine</name>
        <dbReference type="ChEBI" id="CHEBI:57705"/>
    </ligand>
</feature>
<feature type="binding site" evidence="7">
    <location>
        <position position="331"/>
    </location>
    <ligand>
        <name>Mg(2+)</name>
        <dbReference type="ChEBI" id="CHEBI:18420"/>
    </ligand>
</feature>
<evidence type="ECO:0000313" key="10">
    <source>
        <dbReference type="EMBL" id="QSB06919.1"/>
    </source>
</evidence>
<feature type="binding site" evidence="7">
    <location>
        <position position="332"/>
    </location>
    <ligand>
        <name>Mg(2+)</name>
        <dbReference type="ChEBI" id="CHEBI:18420"/>
    </ligand>
</feature>
<keyword evidence="4 7" id="KW-0479">Metal-binding</keyword>
<feature type="binding site" evidence="7">
    <location>
        <position position="107"/>
    </location>
    <ligand>
        <name>1D-myo-inositol 3-phosphate</name>
        <dbReference type="ChEBI" id="CHEBI:58401"/>
    </ligand>
</feature>
<dbReference type="InterPro" id="IPR001296">
    <property type="entry name" value="Glyco_trans_1"/>
</dbReference>
<dbReference type="InterPro" id="IPR050194">
    <property type="entry name" value="Glycosyltransferase_grp1"/>
</dbReference>
<reference evidence="10" key="1">
    <citation type="submission" date="2021-02" db="EMBL/GenBank/DDBJ databases">
        <title>Natronoglycomyces albus gen. nov., sp. nov, a haloalkaliphilic actinobacterium from a soda solonchak soil.</title>
        <authorList>
            <person name="Sorokin D.Y."/>
            <person name="Khijniak T.V."/>
            <person name="Zakharycheva A.P."/>
            <person name="Boueva O.V."/>
            <person name="Ariskina E.V."/>
            <person name="Hahnke R.L."/>
            <person name="Bunk B."/>
            <person name="Sproer C."/>
            <person name="Schumann P."/>
            <person name="Evtushenko L.I."/>
            <person name="Kublanov I.V."/>
        </authorList>
    </citation>
    <scope>NUCLEOTIDE SEQUENCE</scope>
    <source>
        <strain evidence="10">DSM 106290</strain>
    </source>
</reference>
<dbReference type="GO" id="GO:0000287">
    <property type="term" value="F:magnesium ion binding"/>
    <property type="evidence" value="ECO:0007669"/>
    <property type="project" value="UniProtKB-UniRule"/>
</dbReference>
<feature type="binding site" evidence="7">
    <location>
        <position position="131"/>
    </location>
    <ligand>
        <name>1D-myo-inositol 3-phosphate</name>
        <dbReference type="ChEBI" id="CHEBI:58401"/>
    </ligand>
</feature>
<dbReference type="InterPro" id="IPR028098">
    <property type="entry name" value="Glyco_trans_4-like_N"/>
</dbReference>
<evidence type="ECO:0000256" key="3">
    <source>
        <dbReference type="ARBA" id="ARBA00022679"/>
    </source>
</evidence>
<dbReference type="Pfam" id="PF13579">
    <property type="entry name" value="Glyco_trans_4_4"/>
    <property type="match status" value="1"/>
</dbReference>
<keyword evidence="2 7" id="KW-0328">Glycosyltransferase</keyword>
<keyword evidence="3 7" id="KW-0808">Transferase</keyword>
<evidence type="ECO:0000256" key="5">
    <source>
        <dbReference type="ARBA" id="ARBA00022842"/>
    </source>
</evidence>
<evidence type="ECO:0000259" key="8">
    <source>
        <dbReference type="Pfam" id="PF00534"/>
    </source>
</evidence>
<dbReference type="AlphaFoldDB" id="A0A895XUG6"/>
<dbReference type="InterPro" id="IPR017814">
    <property type="entry name" value="Mycothiol_biosynthesis_MshA"/>
</dbReference>
<evidence type="ECO:0000313" key="11">
    <source>
        <dbReference type="Proteomes" id="UP000662939"/>
    </source>
</evidence>
<dbReference type="HAMAP" id="MF_01695">
    <property type="entry name" value="MshA"/>
    <property type="match status" value="1"/>
</dbReference>
<feature type="domain" description="Glycosyltransferase subfamily 4-like N-terminal" evidence="9">
    <location>
        <begin position="18"/>
        <end position="193"/>
    </location>
</feature>
<dbReference type="Proteomes" id="UP000662939">
    <property type="component" value="Chromosome"/>
</dbReference>
<dbReference type="EC" id="2.4.1.250" evidence="7"/>
<sequence length="444" mass="47297">MLSMHTSPLAQPGTGDAGGMNVYIDQTAKQLVSRGVEVEVFTRATSSSEPQSVVTDHGVVVHHVPAGPFEGLSKHDLPGQLCAFAAGILRTEAHRPEGYFDLLHSHYWLSGQAGWIVADRWNVPLLHTFHTLAKVKNDNLAAGDTPEPLGRIIGEEQVVGASDRLIANTPAEARDLYQYYEAPTDAIDVVSPGVDLGIFRPVTGSGEPEISTNDPLAATVHGRPSDRAPSISSPALSKAAARAQLGLDPQDLVVAFVGRIQPAKAPDVLLHGFSRLRERHPELSGRLKALFVGGPSNSHANWLPDLITAHGLDECVQQLPPRTGNDLANLYRAADVVAFPSHNESFGLVALEAQACGTPVIASNVGGLATVVDDQRTGTLVNGHAADDWAAALHQLLTDADLRHKYGREASAHAQHYSWSSTAEGLLHSYVRARQAARALVACS</sequence>
<dbReference type="SUPFAM" id="SSF53756">
    <property type="entry name" value="UDP-Glycosyltransferase/glycogen phosphorylase"/>
    <property type="match status" value="1"/>
</dbReference>
<dbReference type="RefSeq" id="WP_213172922.1">
    <property type="nucleotide sequence ID" value="NZ_CP070496.1"/>
</dbReference>
<feature type="binding site" evidence="7">
    <location>
        <position position="322"/>
    </location>
    <ligand>
        <name>UDP-N-acetyl-alpha-D-glucosamine</name>
        <dbReference type="ChEBI" id="CHEBI:57705"/>
    </ligand>
</feature>
<proteinExistence type="inferred from homology"/>
<feature type="domain" description="Glycosyl transferase family 1" evidence="8">
    <location>
        <begin position="239"/>
        <end position="410"/>
    </location>
</feature>
<feature type="binding site" evidence="7">
    <location>
        <position position="5"/>
    </location>
    <ligand>
        <name>1D-myo-inositol 3-phosphate</name>
        <dbReference type="ChEBI" id="CHEBI:58401"/>
    </ligand>
</feature>
<feature type="binding site" evidence="7">
    <location>
        <begin position="11"/>
        <end position="12"/>
    </location>
    <ligand>
        <name>UDP-N-acetyl-alpha-D-glucosamine</name>
        <dbReference type="ChEBI" id="CHEBI:57705"/>
    </ligand>
</feature>